<keyword evidence="2" id="KW-0808">Transferase</keyword>
<dbReference type="Pfam" id="PF13649">
    <property type="entry name" value="Methyltransf_25"/>
    <property type="match status" value="1"/>
</dbReference>
<dbReference type="SUPFAM" id="SSF53335">
    <property type="entry name" value="S-adenosyl-L-methionine-dependent methyltransferases"/>
    <property type="match status" value="1"/>
</dbReference>
<reference evidence="2 3" key="1">
    <citation type="submission" date="2019-03" db="EMBL/GenBank/DDBJ databases">
        <title>Draft genome sequences of novel Actinobacteria.</title>
        <authorList>
            <person name="Sahin N."/>
            <person name="Ay H."/>
            <person name="Saygin H."/>
        </authorList>
    </citation>
    <scope>NUCLEOTIDE SEQUENCE [LARGE SCALE GENOMIC DNA]</scope>
    <source>
        <strain evidence="2 3">DSM 41900</strain>
    </source>
</reference>
<dbReference type="InterPro" id="IPR050508">
    <property type="entry name" value="Methyltransf_Superfamily"/>
</dbReference>
<dbReference type="RefSeq" id="WP_132817500.1">
    <property type="nucleotide sequence ID" value="NZ_SMKI01000074.1"/>
</dbReference>
<accession>A0A4R4TMK1</accession>
<dbReference type="InterPro" id="IPR029063">
    <property type="entry name" value="SAM-dependent_MTases_sf"/>
</dbReference>
<dbReference type="GO" id="GO:0008168">
    <property type="term" value="F:methyltransferase activity"/>
    <property type="evidence" value="ECO:0007669"/>
    <property type="project" value="UniProtKB-KW"/>
</dbReference>
<dbReference type="EMBL" id="SMKI01000074">
    <property type="protein sequence ID" value="TDC76552.1"/>
    <property type="molecule type" value="Genomic_DNA"/>
</dbReference>
<dbReference type="PANTHER" id="PTHR42912">
    <property type="entry name" value="METHYLTRANSFERASE"/>
    <property type="match status" value="1"/>
</dbReference>
<dbReference type="GO" id="GO:0032259">
    <property type="term" value="P:methylation"/>
    <property type="evidence" value="ECO:0007669"/>
    <property type="project" value="UniProtKB-KW"/>
</dbReference>
<organism evidence="2 3">
    <name type="scientific">Streptomyces hainanensis</name>
    <dbReference type="NCBI Taxonomy" id="402648"/>
    <lineage>
        <taxon>Bacteria</taxon>
        <taxon>Bacillati</taxon>
        <taxon>Actinomycetota</taxon>
        <taxon>Actinomycetes</taxon>
        <taxon>Kitasatosporales</taxon>
        <taxon>Streptomycetaceae</taxon>
        <taxon>Streptomyces</taxon>
    </lineage>
</organism>
<name>A0A4R4TMK1_9ACTN</name>
<protein>
    <submittedName>
        <fullName evidence="2">Class I SAM-dependent methyltransferase</fullName>
    </submittedName>
</protein>
<gene>
    <name evidence="2" type="ORF">E1283_09530</name>
</gene>
<dbReference type="Gene3D" id="3.40.50.150">
    <property type="entry name" value="Vaccinia Virus protein VP39"/>
    <property type="match status" value="1"/>
</dbReference>
<dbReference type="AlphaFoldDB" id="A0A4R4TMK1"/>
<keyword evidence="3" id="KW-1185">Reference proteome</keyword>
<evidence type="ECO:0000313" key="2">
    <source>
        <dbReference type="EMBL" id="TDC76552.1"/>
    </source>
</evidence>
<sequence>MSQFDDLASLYEDFSATPFRQHLEFPTVLGLVKEGPHGNVLDLGCGSGAYSRLLRGSGADRVTGLDESTGMIDHARRRERAEGLGIRYLTGELPAELHGTFDLVLAVYVLPYATTYEELLGLCRTAADALRPGGRFLTLPVHPDFHRDRDHYAPYGFRVWTDGERHDGARVRLRFRDRDVDIIARYWSAEALGRALVEAGFAAPRYREHRLSDTAAAGPVAFWEPYLTTPHAAVLDTVRV</sequence>
<feature type="domain" description="Methyltransferase" evidence="1">
    <location>
        <begin position="40"/>
        <end position="134"/>
    </location>
</feature>
<keyword evidence="2" id="KW-0489">Methyltransferase</keyword>
<dbReference type="InterPro" id="IPR041698">
    <property type="entry name" value="Methyltransf_25"/>
</dbReference>
<proteinExistence type="predicted"/>
<dbReference type="PANTHER" id="PTHR42912:SF93">
    <property type="entry name" value="N6-ADENOSINE-METHYLTRANSFERASE TMT1A"/>
    <property type="match status" value="1"/>
</dbReference>
<dbReference type="OrthoDB" id="9791837at2"/>
<evidence type="ECO:0000259" key="1">
    <source>
        <dbReference type="Pfam" id="PF13649"/>
    </source>
</evidence>
<evidence type="ECO:0000313" key="3">
    <source>
        <dbReference type="Proteomes" id="UP000295345"/>
    </source>
</evidence>
<comment type="caution">
    <text evidence="2">The sequence shown here is derived from an EMBL/GenBank/DDBJ whole genome shotgun (WGS) entry which is preliminary data.</text>
</comment>
<dbReference type="CDD" id="cd02440">
    <property type="entry name" value="AdoMet_MTases"/>
    <property type="match status" value="1"/>
</dbReference>
<dbReference type="Proteomes" id="UP000295345">
    <property type="component" value="Unassembled WGS sequence"/>
</dbReference>